<organism evidence="1 2">
    <name type="scientific">Fusobacterium mortiferum</name>
    <dbReference type="NCBI Taxonomy" id="850"/>
    <lineage>
        <taxon>Bacteria</taxon>
        <taxon>Fusobacteriati</taxon>
        <taxon>Fusobacteriota</taxon>
        <taxon>Fusobacteriia</taxon>
        <taxon>Fusobacteriales</taxon>
        <taxon>Fusobacteriaceae</taxon>
        <taxon>Fusobacterium</taxon>
    </lineage>
</organism>
<name>A0ABS2G3M4_FUSMR</name>
<dbReference type="RefSeq" id="WP_204716437.1">
    <property type="nucleotide sequence ID" value="NZ_JACJLT010000086.1"/>
</dbReference>
<protein>
    <submittedName>
        <fullName evidence="1">Uncharacterized protein</fullName>
    </submittedName>
</protein>
<dbReference type="EMBL" id="JACJLT010000086">
    <property type="protein sequence ID" value="MBM6875692.1"/>
    <property type="molecule type" value="Genomic_DNA"/>
</dbReference>
<sequence>MFDISDRAEIIINILKIYEKVQISGGNVAVKSEILSIFKDIILCRNGEELQKITMSFIDKGVEN</sequence>
<gene>
    <name evidence="1" type="ORF">H6A04_08530</name>
</gene>
<comment type="caution">
    <text evidence="1">The sequence shown here is derived from an EMBL/GenBank/DDBJ whole genome shotgun (WGS) entry which is preliminary data.</text>
</comment>
<accession>A0ABS2G3M4</accession>
<evidence type="ECO:0000313" key="1">
    <source>
        <dbReference type="EMBL" id="MBM6875692.1"/>
    </source>
</evidence>
<dbReference type="Proteomes" id="UP000728968">
    <property type="component" value="Unassembled WGS sequence"/>
</dbReference>
<evidence type="ECO:0000313" key="2">
    <source>
        <dbReference type="Proteomes" id="UP000728968"/>
    </source>
</evidence>
<proteinExistence type="predicted"/>
<keyword evidence="2" id="KW-1185">Reference proteome</keyword>
<reference evidence="1 2" key="1">
    <citation type="journal article" date="2021" name="Sci. Rep.">
        <title>The distribution of antibiotic resistance genes in chicken gut microbiota commensals.</title>
        <authorList>
            <person name="Juricova H."/>
            <person name="Matiasovicova J."/>
            <person name="Kubasova T."/>
            <person name="Cejkova D."/>
            <person name="Rychlik I."/>
        </authorList>
    </citation>
    <scope>NUCLEOTIDE SEQUENCE [LARGE SCALE GENOMIC DNA]</scope>
    <source>
        <strain evidence="1 2">An425</strain>
    </source>
</reference>